<protein>
    <recommendedName>
        <fullName evidence="11">G-protein coupled receptors family 1 profile domain-containing protein</fullName>
    </recommendedName>
</protein>
<keyword evidence="5" id="KW-0297">G-protein coupled receptor</keyword>
<evidence type="ECO:0000256" key="10">
    <source>
        <dbReference type="SAM" id="Phobius"/>
    </source>
</evidence>
<keyword evidence="6 10" id="KW-0472">Membrane</keyword>
<dbReference type="eggNOG" id="KOG3656">
    <property type="taxonomic scope" value="Eukaryota"/>
</dbReference>
<evidence type="ECO:0000256" key="1">
    <source>
        <dbReference type="ARBA" id="ARBA00004651"/>
    </source>
</evidence>
<dbReference type="KEGG" id="nve:5518734"/>
<gene>
    <name evidence="12" type="ORF">NEMVEDRAFT_v1g239832</name>
</gene>
<dbReference type="FunCoup" id="A7RPQ9">
    <property type="interactions" value="206"/>
</dbReference>
<name>A7RPQ9_NEMVE</name>
<dbReference type="GO" id="GO:0005886">
    <property type="term" value="C:plasma membrane"/>
    <property type="evidence" value="ECO:0000318"/>
    <property type="project" value="GO_Central"/>
</dbReference>
<keyword evidence="2" id="KW-1003">Cell membrane</keyword>
<dbReference type="InParanoid" id="A7RPQ9"/>
<dbReference type="AlphaFoldDB" id="A7RPQ9"/>
<dbReference type="OMA" id="VKMRIHE"/>
<accession>A7RPQ9</accession>
<dbReference type="HOGENOM" id="CLU_009579_16_0_1"/>
<dbReference type="PRINTS" id="PR00237">
    <property type="entry name" value="GPCRRHODOPSN"/>
</dbReference>
<feature type="domain" description="G-protein coupled receptors family 1 profile" evidence="11">
    <location>
        <begin position="48"/>
        <end position="283"/>
    </location>
</feature>
<proteinExistence type="predicted"/>
<feature type="transmembrane region" description="Helical" evidence="10">
    <location>
        <begin position="222"/>
        <end position="241"/>
    </location>
</feature>
<feature type="transmembrane region" description="Helical" evidence="10">
    <location>
        <begin position="31"/>
        <end position="56"/>
    </location>
</feature>
<feature type="transmembrane region" description="Helical" evidence="10">
    <location>
        <begin position="145"/>
        <end position="166"/>
    </location>
</feature>
<keyword evidence="8" id="KW-0325">Glycoprotein</keyword>
<dbReference type="GO" id="GO:0007186">
    <property type="term" value="P:G protein-coupled receptor signaling pathway"/>
    <property type="evidence" value="ECO:0000318"/>
    <property type="project" value="GO_Central"/>
</dbReference>
<evidence type="ECO:0000256" key="6">
    <source>
        <dbReference type="ARBA" id="ARBA00023136"/>
    </source>
</evidence>
<dbReference type="EMBL" id="DS469526">
    <property type="protein sequence ID" value="EDO46614.1"/>
    <property type="molecule type" value="Genomic_DNA"/>
</dbReference>
<feature type="transmembrane region" description="Helical" evidence="10">
    <location>
        <begin position="68"/>
        <end position="90"/>
    </location>
</feature>
<evidence type="ECO:0000256" key="7">
    <source>
        <dbReference type="ARBA" id="ARBA00023170"/>
    </source>
</evidence>
<keyword evidence="3 10" id="KW-0812">Transmembrane</keyword>
<dbReference type="Gene3D" id="1.20.1070.10">
    <property type="entry name" value="Rhodopsin 7-helix transmembrane proteins"/>
    <property type="match status" value="1"/>
</dbReference>
<keyword evidence="9" id="KW-0807">Transducer</keyword>
<keyword evidence="7" id="KW-0675">Receptor</keyword>
<evidence type="ECO:0000256" key="2">
    <source>
        <dbReference type="ARBA" id="ARBA00022475"/>
    </source>
</evidence>
<evidence type="ECO:0000256" key="8">
    <source>
        <dbReference type="ARBA" id="ARBA00023180"/>
    </source>
</evidence>
<feature type="transmembrane region" description="Helical" evidence="10">
    <location>
        <begin position="178"/>
        <end position="202"/>
    </location>
</feature>
<comment type="subcellular location">
    <subcellularLocation>
        <location evidence="1">Cell membrane</location>
        <topology evidence="1">Multi-pass membrane protein</topology>
    </subcellularLocation>
</comment>
<organism evidence="12 13">
    <name type="scientific">Nematostella vectensis</name>
    <name type="common">Starlet sea anemone</name>
    <dbReference type="NCBI Taxonomy" id="45351"/>
    <lineage>
        <taxon>Eukaryota</taxon>
        <taxon>Metazoa</taxon>
        <taxon>Cnidaria</taxon>
        <taxon>Anthozoa</taxon>
        <taxon>Hexacorallia</taxon>
        <taxon>Actiniaria</taxon>
        <taxon>Edwardsiidae</taxon>
        <taxon>Nematostella</taxon>
    </lineage>
</organism>
<evidence type="ECO:0000256" key="5">
    <source>
        <dbReference type="ARBA" id="ARBA00023040"/>
    </source>
</evidence>
<dbReference type="InterPro" id="IPR000276">
    <property type="entry name" value="GPCR_Rhodpsn"/>
</dbReference>
<dbReference type="PROSITE" id="PS50262">
    <property type="entry name" value="G_PROTEIN_RECEP_F1_2"/>
    <property type="match status" value="1"/>
</dbReference>
<reference evidence="12 13" key="1">
    <citation type="journal article" date="2007" name="Science">
        <title>Sea anemone genome reveals ancestral eumetazoan gene repertoire and genomic organization.</title>
        <authorList>
            <person name="Putnam N.H."/>
            <person name="Srivastava M."/>
            <person name="Hellsten U."/>
            <person name="Dirks B."/>
            <person name="Chapman J."/>
            <person name="Salamov A."/>
            <person name="Terry A."/>
            <person name="Shapiro H."/>
            <person name="Lindquist E."/>
            <person name="Kapitonov V.V."/>
            <person name="Jurka J."/>
            <person name="Genikhovich G."/>
            <person name="Grigoriev I.V."/>
            <person name="Lucas S.M."/>
            <person name="Steele R.E."/>
            <person name="Finnerty J.R."/>
            <person name="Technau U."/>
            <person name="Martindale M.Q."/>
            <person name="Rokhsar D.S."/>
        </authorList>
    </citation>
    <scope>NUCLEOTIDE SEQUENCE [LARGE SCALE GENOMIC DNA]</scope>
    <source>
        <strain evidence="13">CH2 X CH6</strain>
    </source>
</reference>
<dbReference type="SMART" id="SM01381">
    <property type="entry name" value="7TM_GPCR_Srsx"/>
    <property type="match status" value="1"/>
</dbReference>
<dbReference type="OrthoDB" id="9445642at2759"/>
<evidence type="ECO:0000256" key="4">
    <source>
        <dbReference type="ARBA" id="ARBA00022989"/>
    </source>
</evidence>
<keyword evidence="13" id="KW-1185">Reference proteome</keyword>
<evidence type="ECO:0000313" key="13">
    <source>
        <dbReference type="Proteomes" id="UP000001593"/>
    </source>
</evidence>
<keyword evidence="4 10" id="KW-1133">Transmembrane helix</keyword>
<evidence type="ECO:0000256" key="9">
    <source>
        <dbReference type="ARBA" id="ARBA00023224"/>
    </source>
</evidence>
<dbReference type="GO" id="GO:0001609">
    <property type="term" value="F:G protein-coupled adenosine receptor activity"/>
    <property type="evidence" value="ECO:0000318"/>
    <property type="project" value="GO_Central"/>
</dbReference>
<evidence type="ECO:0000256" key="3">
    <source>
        <dbReference type="ARBA" id="ARBA00022692"/>
    </source>
</evidence>
<dbReference type="PANTHER" id="PTHR24246:SF27">
    <property type="entry name" value="ADENOSINE RECEPTOR, ISOFORM A"/>
    <property type="match status" value="1"/>
</dbReference>
<dbReference type="PhylomeDB" id="A7RPQ9"/>
<dbReference type="Pfam" id="PF00001">
    <property type="entry name" value="7tm_1"/>
    <property type="match status" value="1"/>
</dbReference>
<sequence>MFSSKLNSTHNSSTNGSTVHVMDSSMSDAEIIAWCFAYVVVSILIIVGNSVAIVIFTTSKLMRKRTNYFLLSLAIADMMVGCLSLPMYIYNFVTYHRDSSEVIRGIFLTLDVFTGFASIFALAFIALERLYSVALPNWHHTTPSFVYTIVITVVWVLASLLASFRLMFTLGVIKEEVFFNTTTTCSFLSLAVIIIAYIGIGIKVKMRIHEKSKRAMEKDRKLAMTLCIVTLIYVVTWLPFYCMNVAFRFCKFEDTLCTEVPYKFVYFTKLLQYTNSFVNPIIYTFKIPEFRVALFQLIGRKARRRQSSALISMRDIKGSDRKNGHYKNGHNGNGNFNDAVFRKSRAESESVM</sequence>
<feature type="transmembrane region" description="Helical" evidence="10">
    <location>
        <begin position="102"/>
        <end position="125"/>
    </location>
</feature>
<dbReference type="InterPro" id="IPR017452">
    <property type="entry name" value="GPCR_Rhodpsn_7TM"/>
</dbReference>
<dbReference type="PANTHER" id="PTHR24246">
    <property type="entry name" value="OLFACTORY RECEPTOR AND ADENOSINE RECEPTOR"/>
    <property type="match status" value="1"/>
</dbReference>
<dbReference type="Proteomes" id="UP000001593">
    <property type="component" value="Unassembled WGS sequence"/>
</dbReference>
<dbReference type="SUPFAM" id="SSF81321">
    <property type="entry name" value="Family A G protein-coupled receptor-like"/>
    <property type="match status" value="1"/>
</dbReference>
<evidence type="ECO:0000259" key="11">
    <source>
        <dbReference type="PROSITE" id="PS50262"/>
    </source>
</evidence>
<evidence type="ECO:0000313" key="12">
    <source>
        <dbReference type="EMBL" id="EDO46614.1"/>
    </source>
</evidence>
<dbReference type="STRING" id="45351.A7RPQ9"/>